<accession>A0A3M7DX88</accession>
<sequence>MAPKKRAATTNTASKTKVLKATSPLRTSPRKTRPSRKKTEAEEITDIPAPSKSTKAKTSPPKTKTPIKSKATKTAKVLPAKKEKQGVDSLTQSSEAKVEPQKPARATKKSGATRTQKTSPGRKKSIGEAAYRPEIDEDKDDQDEILGTQRTKKNVTKDSDVVTSPLKKRGRPRKNAEVGAGEEVSSPPKNKTRRLPDQGAGVAEASPPKKRGRPKKETSTEIASAETTETLPKRRGRPPKNASATVSSAERKELVGEKPSAPQLKGRAPSKVTNQRPTPQSPPKSTKAASTSNPPSRTTRSVSPTKAKQPSTTDPNPALNRAAVTAAYKYLGLPPRKAWSLPDTAIATAYRDRLAEEEEDVQEDDLREALKAIAYARSSSTLAGLLREGHQSESVQRLLARSPSRAARSVSPEKKKGGGLRRGRAGSAGSEGLGVGSKRESEVVGGEEWTDSPAKKVRKGSVGGGLAQSRGWLGGRTFSVGGVKQSIEAGGGRGGSSSPGRKRSSMSLSPTIRVRGLDQAGETSRSLSPARRGAVPRTGSVSARVSPARGRSKSPGTQALKASSRARSKSGGPGTNYGELNEHSIPFLCTSARSPSRASRRSPSPRHQRPNAEPAPQSKTRSPPTTATASQSTRKPRRSPSKSPTRKTANPPPAPPPNSRTVSNTTPSEKVQVIPKDQPSAQDRGPVHSSTNPQFIPHDPKQRPNPFFETMPAPEIWHQRMPAFFPFGETPYLERVKSRQIEEDLAYERIKDHSTKPSETSSPGKSATGGGGGGILEQAGQALARIRDVFSPKRTAEQASSEDVEKPIPDPYDPVFALPSVTEEAVEAFMKGAGNGNRGKSAGTAAAGQKRRVSAGSSAGGSRKRRKSYGY</sequence>
<feature type="region of interest" description="Disordered" evidence="1">
    <location>
        <begin position="829"/>
        <end position="871"/>
    </location>
</feature>
<feature type="region of interest" description="Disordered" evidence="1">
    <location>
        <begin position="382"/>
        <end position="710"/>
    </location>
</feature>
<dbReference type="SMART" id="SM00384">
    <property type="entry name" value="AT_hook"/>
    <property type="match status" value="3"/>
</dbReference>
<evidence type="ECO:0000256" key="1">
    <source>
        <dbReference type="SAM" id="MobiDB-lite"/>
    </source>
</evidence>
<dbReference type="Pfam" id="PF13446">
    <property type="entry name" value="RPT"/>
    <property type="match status" value="1"/>
</dbReference>
<dbReference type="InterPro" id="IPR017956">
    <property type="entry name" value="AT_hook_DNA-bd_motif"/>
</dbReference>
<feature type="compositionally biased region" description="Basic residues" evidence="1">
    <location>
        <begin position="862"/>
        <end position="871"/>
    </location>
</feature>
<name>A0A3M7DX88_HORWE</name>
<dbReference type="Proteomes" id="UP000269539">
    <property type="component" value="Unassembled WGS sequence"/>
</dbReference>
<feature type="compositionally biased region" description="Low complexity" evidence="1">
    <location>
        <begin position="48"/>
        <end position="64"/>
    </location>
</feature>
<feature type="region of interest" description="Disordered" evidence="1">
    <location>
        <begin position="744"/>
        <end position="817"/>
    </location>
</feature>
<dbReference type="AlphaFoldDB" id="A0A3M7DX88"/>
<dbReference type="EMBL" id="QWIO01001626">
    <property type="protein sequence ID" value="RMY68687.1"/>
    <property type="molecule type" value="Genomic_DNA"/>
</dbReference>
<feature type="compositionally biased region" description="Polar residues" evidence="1">
    <location>
        <begin position="659"/>
        <end position="669"/>
    </location>
</feature>
<feature type="compositionally biased region" description="Low complexity" evidence="1">
    <location>
        <begin position="397"/>
        <end position="410"/>
    </location>
</feature>
<feature type="compositionally biased region" description="Acidic residues" evidence="1">
    <location>
        <begin position="135"/>
        <end position="144"/>
    </location>
</feature>
<feature type="compositionally biased region" description="Polar residues" evidence="1">
    <location>
        <begin position="306"/>
        <end position="315"/>
    </location>
</feature>
<feature type="domain" description="UCH repeated" evidence="2">
    <location>
        <begin position="325"/>
        <end position="383"/>
    </location>
</feature>
<reference evidence="3 4" key="1">
    <citation type="journal article" date="2018" name="BMC Genomics">
        <title>Genomic evidence for intraspecific hybridization in a clonal and extremely halotolerant yeast.</title>
        <authorList>
            <person name="Gostincar C."/>
            <person name="Stajich J.E."/>
            <person name="Zupancic J."/>
            <person name="Zalar P."/>
            <person name="Gunde-Cimerman N."/>
        </authorList>
    </citation>
    <scope>NUCLEOTIDE SEQUENCE [LARGE SCALE GENOMIC DNA]</scope>
    <source>
        <strain evidence="3 4">EXF-10513</strain>
    </source>
</reference>
<feature type="compositionally biased region" description="Polar residues" evidence="1">
    <location>
        <begin position="271"/>
        <end position="289"/>
    </location>
</feature>
<evidence type="ECO:0000313" key="4">
    <source>
        <dbReference type="Proteomes" id="UP000269539"/>
    </source>
</evidence>
<evidence type="ECO:0000313" key="3">
    <source>
        <dbReference type="EMBL" id="RMY68687.1"/>
    </source>
</evidence>
<feature type="compositionally biased region" description="Basic and acidic residues" evidence="1">
    <location>
        <begin position="785"/>
        <end position="796"/>
    </location>
</feature>
<feature type="region of interest" description="Disordered" evidence="1">
    <location>
        <begin position="1"/>
        <end position="320"/>
    </location>
</feature>
<comment type="caution">
    <text evidence="3">The sequence shown here is derived from an EMBL/GenBank/DDBJ whole genome shotgun (WGS) entry which is preliminary data.</text>
</comment>
<proteinExistence type="predicted"/>
<protein>
    <recommendedName>
        <fullName evidence="2">UCH repeated domain-containing protein</fullName>
    </recommendedName>
</protein>
<dbReference type="PRINTS" id="PR00929">
    <property type="entry name" value="ATHOOK"/>
</dbReference>
<feature type="compositionally biased region" description="Basic and acidic residues" evidence="1">
    <location>
        <begin position="744"/>
        <end position="756"/>
    </location>
</feature>
<feature type="compositionally biased region" description="Low complexity" evidence="1">
    <location>
        <begin position="220"/>
        <end position="230"/>
    </location>
</feature>
<feature type="compositionally biased region" description="Polar residues" evidence="1">
    <location>
        <begin position="110"/>
        <end position="119"/>
    </location>
</feature>
<gene>
    <name evidence="3" type="ORF">D0864_11284</name>
</gene>
<feature type="compositionally biased region" description="Low complexity" evidence="1">
    <location>
        <begin position="290"/>
        <end position="305"/>
    </location>
</feature>
<organism evidence="3 4">
    <name type="scientific">Hortaea werneckii</name>
    <name type="common">Black yeast</name>
    <name type="synonym">Cladosporium werneckii</name>
    <dbReference type="NCBI Taxonomy" id="91943"/>
    <lineage>
        <taxon>Eukaryota</taxon>
        <taxon>Fungi</taxon>
        <taxon>Dikarya</taxon>
        <taxon>Ascomycota</taxon>
        <taxon>Pezizomycotina</taxon>
        <taxon>Dothideomycetes</taxon>
        <taxon>Dothideomycetidae</taxon>
        <taxon>Mycosphaerellales</taxon>
        <taxon>Teratosphaeriaceae</taxon>
        <taxon>Hortaea</taxon>
    </lineage>
</organism>
<dbReference type="VEuPathDB" id="FungiDB:BTJ68_03739"/>
<dbReference type="GO" id="GO:0003677">
    <property type="term" value="F:DNA binding"/>
    <property type="evidence" value="ECO:0007669"/>
    <property type="project" value="InterPro"/>
</dbReference>
<feature type="compositionally biased region" description="Basic residues" evidence="1">
    <location>
        <begin position="598"/>
        <end position="609"/>
    </location>
</feature>
<feature type="compositionally biased region" description="Low complexity" evidence="1">
    <location>
        <begin position="620"/>
        <end position="633"/>
    </location>
</feature>
<dbReference type="InterPro" id="IPR025305">
    <property type="entry name" value="UCH_repeat_domain"/>
</dbReference>
<evidence type="ECO:0000259" key="2">
    <source>
        <dbReference type="Pfam" id="PF13446"/>
    </source>
</evidence>